<proteinExistence type="inferred from homology"/>
<evidence type="ECO:0000256" key="5">
    <source>
        <dbReference type="ARBA" id="ARBA00022989"/>
    </source>
</evidence>
<dbReference type="RefSeq" id="WP_015440493.1">
    <property type="nucleotide sequence ID" value="NC_020520.1"/>
</dbReference>
<keyword evidence="7 8" id="KW-0012">Acyltransferase</keyword>
<evidence type="ECO:0000256" key="3">
    <source>
        <dbReference type="ARBA" id="ARBA00022679"/>
    </source>
</evidence>
<feature type="transmembrane region" description="Helical" evidence="8">
    <location>
        <begin position="167"/>
        <end position="188"/>
    </location>
</feature>
<comment type="catalytic activity">
    <reaction evidence="8">
        <text>N-terminal S-1,2-diacyl-sn-glyceryl-L-cysteinyl-[lipoprotein] + a glycerophospholipid = N-acyl-S-1,2-diacyl-sn-glyceryl-L-cysteinyl-[lipoprotein] + a 2-acyl-sn-glycero-3-phospholipid + H(+)</text>
        <dbReference type="Rhea" id="RHEA:48228"/>
        <dbReference type="Rhea" id="RHEA-COMP:14681"/>
        <dbReference type="Rhea" id="RHEA-COMP:14684"/>
        <dbReference type="ChEBI" id="CHEBI:15378"/>
        <dbReference type="ChEBI" id="CHEBI:136912"/>
        <dbReference type="ChEBI" id="CHEBI:140656"/>
        <dbReference type="ChEBI" id="CHEBI:140657"/>
        <dbReference type="ChEBI" id="CHEBI:140660"/>
        <dbReference type="EC" id="2.3.1.269"/>
    </reaction>
</comment>
<reference evidence="11 12" key="1">
    <citation type="journal article" date="2013" name="Int. J. Syst. Evol. Microbiol.">
        <title>Ilumatobacter nonamiense sp. nov. and Ilumatobacter coccineum sp. nov., isolated from seashore sand.</title>
        <authorList>
            <person name="Matsumoto A."/>
            <person name="Kasai H."/>
            <person name="Matsuo Y."/>
            <person name="Shizuri Y."/>
            <person name="Ichikawa N."/>
            <person name="Fujita N."/>
            <person name="Omura S."/>
            <person name="Takahashi Y."/>
        </authorList>
    </citation>
    <scope>NUCLEOTIDE SEQUENCE [LARGE SCALE GENOMIC DNA]</scope>
    <source>
        <strain evidence="12">NBRC 103263 / KCTC 29153 / YM16-304</strain>
    </source>
</reference>
<evidence type="ECO:0000256" key="2">
    <source>
        <dbReference type="ARBA" id="ARBA00022475"/>
    </source>
</evidence>
<evidence type="ECO:0000313" key="11">
    <source>
        <dbReference type="EMBL" id="BAN01246.1"/>
    </source>
</evidence>
<dbReference type="OrthoDB" id="9804277at2"/>
<evidence type="ECO:0000259" key="10">
    <source>
        <dbReference type="PROSITE" id="PS50263"/>
    </source>
</evidence>
<keyword evidence="12" id="KW-1185">Reference proteome</keyword>
<dbReference type="InterPro" id="IPR004563">
    <property type="entry name" value="Apolipo_AcylTrfase"/>
</dbReference>
<comment type="function">
    <text evidence="8">Catalyzes the phospholipid dependent N-acylation of the N-terminal cysteine of apolipoprotein, the last step in lipoprotein maturation.</text>
</comment>
<dbReference type="InterPro" id="IPR045378">
    <property type="entry name" value="LNT_N"/>
</dbReference>
<dbReference type="UniPathway" id="UPA00666"/>
<evidence type="ECO:0000313" key="12">
    <source>
        <dbReference type="Proteomes" id="UP000011863"/>
    </source>
</evidence>
<dbReference type="SUPFAM" id="SSF56317">
    <property type="entry name" value="Carbon-nitrogen hydrolase"/>
    <property type="match status" value="1"/>
</dbReference>
<dbReference type="HAMAP" id="MF_01148">
    <property type="entry name" value="Lnt"/>
    <property type="match status" value="1"/>
</dbReference>
<dbReference type="GO" id="GO:0016410">
    <property type="term" value="F:N-acyltransferase activity"/>
    <property type="evidence" value="ECO:0007669"/>
    <property type="project" value="UniProtKB-UniRule"/>
</dbReference>
<dbReference type="GO" id="GO:0005886">
    <property type="term" value="C:plasma membrane"/>
    <property type="evidence" value="ECO:0007669"/>
    <property type="project" value="UniProtKB-SubCell"/>
</dbReference>
<dbReference type="Pfam" id="PF20154">
    <property type="entry name" value="LNT_N"/>
    <property type="match status" value="1"/>
</dbReference>
<accession>A0A6C7EB62</accession>
<dbReference type="InterPro" id="IPR036526">
    <property type="entry name" value="C-N_Hydrolase_sf"/>
</dbReference>
<comment type="similarity">
    <text evidence="8">Belongs to the CN hydrolase family. Apolipoprotein N-acyltransferase subfamily.</text>
</comment>
<keyword evidence="5 8" id="KW-1133">Transmembrane helix</keyword>
<dbReference type="Pfam" id="PF00795">
    <property type="entry name" value="CN_hydrolase"/>
    <property type="match status" value="1"/>
</dbReference>
<dbReference type="CDD" id="cd07571">
    <property type="entry name" value="ALP_N-acyl_transferase"/>
    <property type="match status" value="1"/>
</dbReference>
<feature type="transmembrane region" description="Helical" evidence="8">
    <location>
        <begin position="80"/>
        <end position="97"/>
    </location>
</feature>
<name>A0A6C7EB62_ILUCY</name>
<keyword evidence="4 8" id="KW-0812">Transmembrane</keyword>
<feature type="transmembrane region" description="Helical" evidence="8">
    <location>
        <begin position="50"/>
        <end position="68"/>
    </location>
</feature>
<gene>
    <name evidence="8 11" type="primary">lnt</name>
    <name evidence="11" type="synonym">ppm2</name>
    <name evidence="11" type="ORF">YM304_09320</name>
</gene>
<dbReference type="Proteomes" id="UP000011863">
    <property type="component" value="Chromosome"/>
</dbReference>
<comment type="subcellular location">
    <subcellularLocation>
        <location evidence="1 8">Cell membrane</location>
        <topology evidence="1 8">Multi-pass membrane protein</topology>
    </subcellularLocation>
</comment>
<feature type="transmembrane region" description="Helical" evidence="8">
    <location>
        <begin position="200"/>
        <end position="217"/>
    </location>
</feature>
<evidence type="ECO:0000256" key="4">
    <source>
        <dbReference type="ARBA" id="ARBA00022692"/>
    </source>
</evidence>
<dbReference type="PROSITE" id="PS50263">
    <property type="entry name" value="CN_HYDROLASE"/>
    <property type="match status" value="1"/>
</dbReference>
<organism evidence="11 12">
    <name type="scientific">Ilumatobacter coccineus (strain NBRC 103263 / KCTC 29153 / YM16-304)</name>
    <dbReference type="NCBI Taxonomy" id="1313172"/>
    <lineage>
        <taxon>Bacteria</taxon>
        <taxon>Bacillati</taxon>
        <taxon>Actinomycetota</taxon>
        <taxon>Acidimicrobiia</taxon>
        <taxon>Acidimicrobiales</taxon>
        <taxon>Ilumatobacteraceae</taxon>
        <taxon>Ilumatobacter</taxon>
    </lineage>
</organism>
<evidence type="ECO:0000256" key="9">
    <source>
        <dbReference type="SAM" id="MobiDB-lite"/>
    </source>
</evidence>
<evidence type="ECO:0000256" key="8">
    <source>
        <dbReference type="HAMAP-Rule" id="MF_01148"/>
    </source>
</evidence>
<evidence type="ECO:0000256" key="1">
    <source>
        <dbReference type="ARBA" id="ARBA00004651"/>
    </source>
</evidence>
<keyword evidence="6 8" id="KW-0472">Membrane</keyword>
<feature type="domain" description="CN hydrolase" evidence="10">
    <location>
        <begin position="227"/>
        <end position="478"/>
    </location>
</feature>
<protein>
    <recommendedName>
        <fullName evidence="8">Apolipoprotein N-acyltransferase</fullName>
        <shortName evidence="8">ALP N-acyltransferase</shortName>
        <ecNumber evidence="8">2.3.1.269</ecNumber>
    </recommendedName>
</protein>
<dbReference type="EC" id="2.3.1.269" evidence="8"/>
<dbReference type="PANTHER" id="PTHR38686:SF1">
    <property type="entry name" value="APOLIPOPROTEIN N-ACYLTRANSFERASE"/>
    <property type="match status" value="1"/>
</dbReference>
<dbReference type="InterPro" id="IPR003010">
    <property type="entry name" value="C-N_Hydrolase"/>
</dbReference>
<evidence type="ECO:0000256" key="7">
    <source>
        <dbReference type="ARBA" id="ARBA00023315"/>
    </source>
</evidence>
<dbReference type="AlphaFoldDB" id="A0A6C7EB62"/>
<feature type="transmembrane region" description="Helical" evidence="8">
    <location>
        <begin position="143"/>
        <end position="161"/>
    </location>
</feature>
<keyword evidence="3 8" id="KW-0808">Transferase</keyword>
<keyword evidence="2 8" id="KW-1003">Cell membrane</keyword>
<comment type="pathway">
    <text evidence="8">Protein modification; lipoprotein biosynthesis (N-acyl transfer).</text>
</comment>
<dbReference type="Gene3D" id="3.60.110.10">
    <property type="entry name" value="Carbon-nitrogen hydrolase"/>
    <property type="match status" value="1"/>
</dbReference>
<dbReference type="KEGG" id="aym:YM304_09320"/>
<feature type="compositionally biased region" description="Acidic residues" evidence="9">
    <location>
        <begin position="1"/>
        <end position="10"/>
    </location>
</feature>
<dbReference type="GO" id="GO:0042158">
    <property type="term" value="P:lipoprotein biosynthetic process"/>
    <property type="evidence" value="ECO:0007669"/>
    <property type="project" value="UniProtKB-UniRule"/>
</dbReference>
<feature type="transmembrane region" description="Helical" evidence="8">
    <location>
        <begin position="103"/>
        <end position="122"/>
    </location>
</feature>
<dbReference type="NCBIfam" id="TIGR00546">
    <property type="entry name" value="lnt"/>
    <property type="match status" value="1"/>
</dbReference>
<sequence>MSTPTDDVEAAPESAPSDDTVVAPPLVDRIAAPALALGSGALVALSLPPWGFWPLALVGIALFGLVLDGCATAKQRRRRGWLFGAGWMYLGMGWMVQLTLPGYLAAAAIFAALHGLAAWVAPTGRWASIGRPAAHTLVEALRFSFPFGGVPLASLGISQVSGPLATVARVGGVILLSWVTFQIGFAASRPDLLRRRSPQALAGAVAAVAVVLVSFVAPTGSPTGETLRVAAVQGGGEQGTRALDVPSIEVTQRHLEATATIEPDPELDLVFWPENTMDVIRFEGSEIAALVTAEAARLDVPISVGLTEDVVLDDGSRRFTNAQVIVTPDGEITSRYDKVRRVPFGEYVPLRGVIEKLSSAVDQIGDAVAGTTPAYLDLPGGERLATVISWEVFFGGRAREGVALGAQAILNPTNGASYTGTIVQTQQVASSRLRAIETGRWVVQAAPTGFTAFVSPDGDVVERSSQREQTVIVRDIELRSGNTWYVSLGDRPFIAALLIAFAAAVSMSIKRRSSSSASETESELVAEG</sequence>
<feature type="region of interest" description="Disordered" evidence="9">
    <location>
        <begin position="1"/>
        <end position="21"/>
    </location>
</feature>
<keyword evidence="11" id="KW-0449">Lipoprotein</keyword>
<dbReference type="EMBL" id="AP012057">
    <property type="protein sequence ID" value="BAN01246.1"/>
    <property type="molecule type" value="Genomic_DNA"/>
</dbReference>
<dbReference type="PANTHER" id="PTHR38686">
    <property type="entry name" value="APOLIPOPROTEIN N-ACYLTRANSFERASE"/>
    <property type="match status" value="1"/>
</dbReference>
<evidence type="ECO:0000256" key="6">
    <source>
        <dbReference type="ARBA" id="ARBA00023136"/>
    </source>
</evidence>